<proteinExistence type="inferred from homology"/>
<dbReference type="AlphaFoldDB" id="A0A8J9X374"/>
<dbReference type="InterPro" id="IPR010400">
    <property type="entry name" value="PITH_dom"/>
</dbReference>
<dbReference type="InterPro" id="IPR037047">
    <property type="entry name" value="PITH_dom_sf"/>
</dbReference>
<dbReference type="SUPFAM" id="SSF49785">
    <property type="entry name" value="Galactose-binding domain-like"/>
    <property type="match status" value="1"/>
</dbReference>
<feature type="region of interest" description="Disordered" evidence="2">
    <location>
        <begin position="1"/>
        <end position="20"/>
    </location>
</feature>
<comment type="similarity">
    <text evidence="1">Belongs to the PITHD1 family.</text>
</comment>
<dbReference type="PROSITE" id="PS51532">
    <property type="entry name" value="PITH"/>
    <property type="match status" value="1"/>
</dbReference>
<dbReference type="Gene3D" id="2.60.120.470">
    <property type="entry name" value="PITH domain"/>
    <property type="match status" value="1"/>
</dbReference>
<accession>A0A8J9X374</accession>
<dbReference type="PANTHER" id="PTHR12175">
    <property type="entry name" value="AD039 HT014 THIOREDOXIN FAMILY TRP26"/>
    <property type="match status" value="1"/>
</dbReference>
<dbReference type="InterPro" id="IPR045099">
    <property type="entry name" value="PITH1-like"/>
</dbReference>
<evidence type="ECO:0000313" key="4">
    <source>
        <dbReference type="EMBL" id="CAG9282079.1"/>
    </source>
</evidence>
<protein>
    <recommendedName>
        <fullName evidence="3">PITH domain-containing protein</fullName>
    </recommendedName>
</protein>
<evidence type="ECO:0000259" key="3">
    <source>
        <dbReference type="PROSITE" id="PS51532"/>
    </source>
</evidence>
<dbReference type="Pfam" id="PF06201">
    <property type="entry name" value="PITH"/>
    <property type="match status" value="1"/>
</dbReference>
<name>A0A8J9X374_PHATR</name>
<feature type="domain" description="PITH" evidence="3">
    <location>
        <begin position="12"/>
        <end position="196"/>
    </location>
</feature>
<organism evidence="4">
    <name type="scientific">Phaeodactylum tricornutum</name>
    <name type="common">Diatom</name>
    <dbReference type="NCBI Taxonomy" id="2850"/>
    <lineage>
        <taxon>Eukaryota</taxon>
        <taxon>Sar</taxon>
        <taxon>Stramenopiles</taxon>
        <taxon>Ochrophyta</taxon>
        <taxon>Bacillariophyta</taxon>
        <taxon>Bacillariophyceae</taxon>
        <taxon>Bacillariophycidae</taxon>
        <taxon>Naviculales</taxon>
        <taxon>Phaeodactylaceae</taxon>
        <taxon>Phaeodactylum</taxon>
    </lineage>
</organism>
<dbReference type="PANTHER" id="PTHR12175:SF1">
    <property type="entry name" value="PITH DOMAIN-CONTAINING PROTEIN 1"/>
    <property type="match status" value="1"/>
</dbReference>
<evidence type="ECO:0000256" key="2">
    <source>
        <dbReference type="SAM" id="MobiDB-lite"/>
    </source>
</evidence>
<dbReference type="EMBL" id="OU594957">
    <property type="protein sequence ID" value="CAG9282079.1"/>
    <property type="molecule type" value="Genomic_DNA"/>
</dbReference>
<feature type="compositionally biased region" description="Basic and acidic residues" evidence="2">
    <location>
        <begin position="8"/>
        <end position="20"/>
    </location>
</feature>
<dbReference type="Proteomes" id="UP000836788">
    <property type="component" value="Chromosome 16"/>
</dbReference>
<evidence type="ECO:0000256" key="1">
    <source>
        <dbReference type="ARBA" id="ARBA00025788"/>
    </source>
</evidence>
<gene>
    <name evidence="4" type="ORF">PTTT1_LOCUS18487</name>
</gene>
<dbReference type="InterPro" id="IPR008979">
    <property type="entry name" value="Galactose-bd-like_sf"/>
</dbReference>
<reference evidence="4" key="1">
    <citation type="submission" date="2022-02" db="EMBL/GenBank/DDBJ databases">
        <authorList>
            <person name="Giguere J D."/>
        </authorList>
    </citation>
    <scope>NUCLEOTIDE SEQUENCE</scope>
    <source>
        <strain evidence="4">CCAP 1055/1</strain>
    </source>
</reference>
<sequence length="213" mass="23798">MDPPECSGHSHDHDHGDDLGRSLRPYVDFSKTICLNEEVRGSGIDVIKLHEDRLSEYPSVRSPEDDPELILHIMFTEAVTVQSIAIRNASNNRETASPKRIKIFTNRDQIDFETAREMSAQQELDLLPPHHVIDGTVDYPSRPAGRFQNISSLTIFFVDNYDSSGEMGTEITFVGLKGKGSGIKRQAVEAVYESRGMRADHKVRGEFGAANIL</sequence>
<dbReference type="GO" id="GO:0005737">
    <property type="term" value="C:cytoplasm"/>
    <property type="evidence" value="ECO:0007669"/>
    <property type="project" value="UniProtKB-ARBA"/>
</dbReference>